<dbReference type="RefSeq" id="WP_168032840.1">
    <property type="nucleotide sequence ID" value="NZ_JAAVNE010000029.1"/>
</dbReference>
<dbReference type="EMBL" id="JAAVNE010000029">
    <property type="protein sequence ID" value="NKC32582.1"/>
    <property type="molecule type" value="Genomic_DNA"/>
</dbReference>
<dbReference type="InterPro" id="IPR036291">
    <property type="entry name" value="NAD(P)-bd_dom_sf"/>
</dbReference>
<evidence type="ECO:0000313" key="1">
    <source>
        <dbReference type="EMBL" id="NKC32582.1"/>
    </source>
</evidence>
<proteinExistence type="predicted"/>
<sequence>MRNISAAEIARGLPWAPLETALEAVFRNGCDAPLRHRHGLAEAMLLLMPAWNARYSGVKIVHVAPGNGARGLPAVQAVYLLSDAATGQPLAMLDGGELTDRRTAAASTLAGRFLARPDSRRLLVLGAGRVGAALAEAWCDRFPIADCAVWSRNPAHAAALAARLAAHGLPARATQDPDPAGYDIVSAATLSETPLVRGAAVSPGAHVDLVGAFRPTMRESDGALLARATLVLDTRAGGLAEAGDVVQAIAEGAIAEGDVAADLAELCRGQHPGRRTAAEVTVFKSVGWAGEDLAAAALAYEAATR</sequence>
<evidence type="ECO:0000313" key="2">
    <source>
        <dbReference type="Proteomes" id="UP000787635"/>
    </source>
</evidence>
<gene>
    <name evidence="1" type="ORF">HEQ75_17075</name>
</gene>
<accession>A0ABX1E5Y3</accession>
<dbReference type="NCBIfam" id="NF004793">
    <property type="entry name" value="PRK06141.1"/>
    <property type="match status" value="1"/>
</dbReference>
<dbReference type="PANTHER" id="PTHR13812:SF19">
    <property type="entry name" value="KETIMINE REDUCTASE MU-CRYSTALLIN"/>
    <property type="match status" value="1"/>
</dbReference>
<dbReference type="Proteomes" id="UP000787635">
    <property type="component" value="Unassembled WGS sequence"/>
</dbReference>
<dbReference type="InterPro" id="IPR023401">
    <property type="entry name" value="ODC_N"/>
</dbReference>
<dbReference type="PIRSF" id="PIRSF001439">
    <property type="entry name" value="CryM"/>
    <property type="match status" value="1"/>
</dbReference>
<keyword evidence="2" id="KW-1185">Reference proteome</keyword>
<comment type="caution">
    <text evidence="1">The sequence shown here is derived from an EMBL/GenBank/DDBJ whole genome shotgun (WGS) entry which is preliminary data.</text>
</comment>
<dbReference type="InterPro" id="IPR003462">
    <property type="entry name" value="ODC_Mu_crystall"/>
</dbReference>
<protein>
    <submittedName>
        <fullName evidence="1">Ornithine cyclodeaminase family protein</fullName>
    </submittedName>
</protein>
<reference evidence="1 2" key="1">
    <citation type="submission" date="2020-03" db="EMBL/GenBank/DDBJ databases">
        <title>Roseomonas selenitidurans sp. nov. isolated from urban soil.</title>
        <authorList>
            <person name="Liu H."/>
        </authorList>
    </citation>
    <scope>NUCLEOTIDE SEQUENCE [LARGE SCALE GENOMIC DNA]</scope>
    <source>
        <strain evidence="1 2">BU-1</strain>
    </source>
</reference>
<organism evidence="1 2">
    <name type="scientific">Falsiroseomonas selenitidurans</name>
    <dbReference type="NCBI Taxonomy" id="2716335"/>
    <lineage>
        <taxon>Bacteria</taxon>
        <taxon>Pseudomonadati</taxon>
        <taxon>Pseudomonadota</taxon>
        <taxon>Alphaproteobacteria</taxon>
        <taxon>Acetobacterales</taxon>
        <taxon>Roseomonadaceae</taxon>
        <taxon>Falsiroseomonas</taxon>
    </lineage>
</organism>
<name>A0ABX1E5Y3_9PROT</name>
<dbReference type="SUPFAM" id="SSF51735">
    <property type="entry name" value="NAD(P)-binding Rossmann-fold domains"/>
    <property type="match status" value="1"/>
</dbReference>
<dbReference type="Gene3D" id="3.40.50.720">
    <property type="entry name" value="NAD(P)-binding Rossmann-like Domain"/>
    <property type="match status" value="1"/>
</dbReference>
<dbReference type="Pfam" id="PF02423">
    <property type="entry name" value="OCD_Mu_crystall"/>
    <property type="match status" value="1"/>
</dbReference>
<dbReference type="PANTHER" id="PTHR13812">
    <property type="entry name" value="KETIMINE REDUCTASE MU-CRYSTALLIN"/>
    <property type="match status" value="1"/>
</dbReference>
<dbReference type="Gene3D" id="3.30.1780.10">
    <property type="entry name" value="ornithine cyclodeaminase, domain 1"/>
    <property type="match status" value="1"/>
</dbReference>